<name>A0A8R1I678_CAEJA</name>
<evidence type="ECO:0000313" key="1">
    <source>
        <dbReference type="EnsemblMetazoa" id="CJA16587.1"/>
    </source>
</evidence>
<dbReference type="InterPro" id="IPR016187">
    <property type="entry name" value="CTDL_fold"/>
</dbReference>
<proteinExistence type="predicted"/>
<dbReference type="AlphaFoldDB" id="A0A8R1I678"/>
<keyword evidence="2" id="KW-1185">Reference proteome</keyword>
<organism evidence="1 2">
    <name type="scientific">Caenorhabditis japonica</name>
    <dbReference type="NCBI Taxonomy" id="281687"/>
    <lineage>
        <taxon>Eukaryota</taxon>
        <taxon>Metazoa</taxon>
        <taxon>Ecdysozoa</taxon>
        <taxon>Nematoda</taxon>
        <taxon>Chromadorea</taxon>
        <taxon>Rhabditida</taxon>
        <taxon>Rhabditina</taxon>
        <taxon>Rhabditomorpha</taxon>
        <taxon>Rhabditoidea</taxon>
        <taxon>Rhabditidae</taxon>
        <taxon>Peloderinae</taxon>
        <taxon>Caenorhabditis</taxon>
    </lineage>
</organism>
<dbReference type="Proteomes" id="UP000005237">
    <property type="component" value="Unassembled WGS sequence"/>
</dbReference>
<protein>
    <recommendedName>
        <fullName evidence="3">C-type lectin domain-containing protein</fullName>
    </recommendedName>
</protein>
<accession>A0A8R1I678</accession>
<dbReference type="PANTHER" id="PTHR23124">
    <property type="entry name" value="C-TYPE LECTIN DOMAIN-CONTAINING PROTEIN-RELATED-RELATED"/>
    <property type="match status" value="1"/>
</dbReference>
<dbReference type="PANTHER" id="PTHR23124:SF44">
    <property type="entry name" value="C-TYPE LECTIN DOMAIN-CONTAINING PROTEIN"/>
    <property type="match status" value="1"/>
</dbReference>
<reference evidence="1" key="2">
    <citation type="submission" date="2022-06" db="UniProtKB">
        <authorList>
            <consortium name="EnsemblMetazoa"/>
        </authorList>
    </citation>
    <scope>IDENTIFICATION</scope>
    <source>
        <strain evidence="1">DF5081</strain>
    </source>
</reference>
<reference evidence="2" key="1">
    <citation type="submission" date="2010-08" db="EMBL/GenBank/DDBJ databases">
        <authorList>
            <consortium name="Caenorhabditis japonica Sequencing Consortium"/>
            <person name="Wilson R.K."/>
        </authorList>
    </citation>
    <scope>NUCLEOTIDE SEQUENCE [LARGE SCALE GENOMIC DNA]</scope>
    <source>
        <strain evidence="2">DF5081</strain>
    </source>
</reference>
<evidence type="ECO:0000313" key="2">
    <source>
        <dbReference type="Proteomes" id="UP000005237"/>
    </source>
</evidence>
<dbReference type="EnsemblMetazoa" id="CJA16587.1">
    <property type="protein sequence ID" value="CJA16587.1"/>
    <property type="gene ID" value="WBGene00135791"/>
</dbReference>
<dbReference type="SUPFAM" id="SSF56436">
    <property type="entry name" value="C-type lectin-like"/>
    <property type="match status" value="1"/>
</dbReference>
<evidence type="ECO:0008006" key="3">
    <source>
        <dbReference type="Google" id="ProtNLM"/>
    </source>
</evidence>
<sequence length="98" mass="10571">MAATCQNSSVYLQTSFAWTDRSTTGTAGFSWLDSSQPDNAHGATQNCVILFAAHSITNYKKVNWFPGALDDVSCSVASFDKTGARVVRGYVCGQPARR</sequence>